<proteinExistence type="predicted"/>
<reference evidence="3" key="2">
    <citation type="submission" date="2020-09" db="EMBL/GenBank/DDBJ databases">
        <authorList>
            <person name="Sun Q."/>
            <person name="Zhou Y."/>
        </authorList>
    </citation>
    <scope>NUCLEOTIDE SEQUENCE</scope>
    <source>
        <strain evidence="3">CGMCC 1.6333</strain>
    </source>
</reference>
<keyword evidence="4" id="KW-1185">Reference proteome</keyword>
<name>A0A917WV60_9BACI</name>
<protein>
    <recommendedName>
        <fullName evidence="2">SpoVT-AbrB domain-containing protein</fullName>
    </recommendedName>
</protein>
<dbReference type="PROSITE" id="PS51740">
    <property type="entry name" value="SPOVT_ABRB"/>
    <property type="match status" value="1"/>
</dbReference>
<dbReference type="AlphaFoldDB" id="A0A917WV60"/>
<dbReference type="RefSeq" id="WP_117155069.1">
    <property type="nucleotide sequence ID" value="NZ_BMLG01000008.1"/>
</dbReference>
<keyword evidence="1" id="KW-0238">DNA-binding</keyword>
<evidence type="ECO:0000256" key="1">
    <source>
        <dbReference type="PROSITE-ProRule" id="PRU01076"/>
    </source>
</evidence>
<comment type="caution">
    <text evidence="3">The sequence shown here is derived from an EMBL/GenBank/DDBJ whole genome shotgun (WGS) entry which is preliminary data.</text>
</comment>
<dbReference type="SUPFAM" id="SSF89447">
    <property type="entry name" value="AbrB/MazE/MraZ-like"/>
    <property type="match status" value="1"/>
</dbReference>
<dbReference type="OrthoDB" id="71707at2"/>
<dbReference type="InterPro" id="IPR007159">
    <property type="entry name" value="SpoVT-AbrB_dom"/>
</dbReference>
<dbReference type="InterPro" id="IPR037914">
    <property type="entry name" value="SpoVT-AbrB_sf"/>
</dbReference>
<feature type="domain" description="SpoVT-AbrB" evidence="2">
    <location>
        <begin position="20"/>
        <end position="63"/>
    </location>
</feature>
<dbReference type="Pfam" id="PF04014">
    <property type="entry name" value="MazE_antitoxin"/>
    <property type="match status" value="1"/>
</dbReference>
<sequence>MVMTQKEVERVAMPNRPRKVKRIAVSSKRQISIPKEFYDHLNIGEEVSVELYGNHLILKPISETFDDFSEDILGDLIREGYQGEELMVEFKHRKSQIGNAVDQLVAETKFSGEKTTIDDLFGEDDNEL</sequence>
<reference evidence="3" key="1">
    <citation type="journal article" date="2014" name="Int. J. Syst. Evol. Microbiol.">
        <title>Complete genome sequence of Corynebacterium casei LMG S-19264T (=DSM 44701T), isolated from a smear-ripened cheese.</title>
        <authorList>
            <consortium name="US DOE Joint Genome Institute (JGI-PGF)"/>
            <person name="Walter F."/>
            <person name="Albersmeier A."/>
            <person name="Kalinowski J."/>
            <person name="Ruckert C."/>
        </authorList>
    </citation>
    <scope>NUCLEOTIDE SEQUENCE</scope>
    <source>
        <strain evidence="3">CGMCC 1.6333</strain>
    </source>
</reference>
<dbReference type="EMBL" id="BMLG01000008">
    <property type="protein sequence ID" value="GGM31709.1"/>
    <property type="molecule type" value="Genomic_DNA"/>
</dbReference>
<evidence type="ECO:0000313" key="3">
    <source>
        <dbReference type="EMBL" id="GGM31709.1"/>
    </source>
</evidence>
<organism evidence="3 4">
    <name type="scientific">Paraliobacillus quinghaiensis</name>
    <dbReference type="NCBI Taxonomy" id="470815"/>
    <lineage>
        <taxon>Bacteria</taxon>
        <taxon>Bacillati</taxon>
        <taxon>Bacillota</taxon>
        <taxon>Bacilli</taxon>
        <taxon>Bacillales</taxon>
        <taxon>Bacillaceae</taxon>
        <taxon>Paraliobacillus</taxon>
    </lineage>
</organism>
<gene>
    <name evidence="3" type="ORF">GCM10011351_17380</name>
</gene>
<dbReference type="Proteomes" id="UP000618460">
    <property type="component" value="Unassembled WGS sequence"/>
</dbReference>
<dbReference type="GO" id="GO:0003677">
    <property type="term" value="F:DNA binding"/>
    <property type="evidence" value="ECO:0007669"/>
    <property type="project" value="UniProtKB-UniRule"/>
</dbReference>
<dbReference type="SMART" id="SM00966">
    <property type="entry name" value="SpoVT_AbrB"/>
    <property type="match status" value="1"/>
</dbReference>
<evidence type="ECO:0000259" key="2">
    <source>
        <dbReference type="PROSITE" id="PS51740"/>
    </source>
</evidence>
<accession>A0A917WV60</accession>
<evidence type="ECO:0000313" key="4">
    <source>
        <dbReference type="Proteomes" id="UP000618460"/>
    </source>
</evidence>